<evidence type="ECO:0000313" key="5">
    <source>
        <dbReference type="Proteomes" id="UP000663841"/>
    </source>
</evidence>
<feature type="domain" description="Tetrapyrrole methylase" evidence="3">
    <location>
        <begin position="22"/>
        <end position="221"/>
    </location>
</feature>
<evidence type="ECO:0000313" key="4">
    <source>
        <dbReference type="EMBL" id="CAE6483608.1"/>
    </source>
</evidence>
<name>A0A8H3CHA2_9AGAM</name>
<comment type="similarity">
    <text evidence="2">In the N-terminal section; belongs to the precorrin methyltransferase family.</text>
</comment>
<evidence type="ECO:0000259" key="3">
    <source>
        <dbReference type="Pfam" id="PF00590"/>
    </source>
</evidence>
<dbReference type="InterPro" id="IPR035996">
    <property type="entry name" value="4pyrrol_Methylase_sf"/>
</dbReference>
<dbReference type="Gene3D" id="3.40.1010.10">
    <property type="entry name" value="Cobalt-precorrin-4 Transmethylase, Domain 1"/>
    <property type="match status" value="1"/>
</dbReference>
<proteinExistence type="inferred from homology"/>
<dbReference type="CDD" id="cd19916">
    <property type="entry name" value="OphMA_like"/>
    <property type="match status" value="1"/>
</dbReference>
<dbReference type="Proteomes" id="UP000663841">
    <property type="component" value="Unassembled WGS sequence"/>
</dbReference>
<evidence type="ECO:0000256" key="1">
    <source>
        <dbReference type="ARBA" id="ARBA00022481"/>
    </source>
</evidence>
<reference evidence="4" key="1">
    <citation type="submission" date="2021-01" db="EMBL/GenBank/DDBJ databases">
        <authorList>
            <person name="Kaushik A."/>
        </authorList>
    </citation>
    <scope>NUCLEOTIDE SEQUENCE</scope>
    <source>
        <strain evidence="4">AG3-T5</strain>
    </source>
</reference>
<sequence length="414" mass="45882">MALNLSLTMTDCPVGTNKQGSLIIAGSGIASICHITLETVSLMETAEKIFYLVTDPITEAYIQEKNNNTVNLCKYYNKTKQRYQSYVEMAEVMLREVRAEHKVLGIFYGHPGFFATPAHRALTLARAEGYAARMIPGISSFDYMLSDLEFEPALYGCTIHDATDLLARDRHLDPSAHNIILQIAAAGVTTLEDEPENSKLPLLITHLERHFGLDHKVILYSGAVFPLSSTAMVVYTIENLRNPQVAEGISSSSSLYIPPRDIPPINSSMSNKLQLHDYALPLLGTPPVWEGSRFINSVTYGPVERRFVAGLDQHVTPSSHRTLHASPAMRKFMIELALNRASQHEYRRNPVAVSESVSNLTDRERFALGSAHAGAIHLVMSRTSHEEPTKEQLEAVSKLEGDCVLDDPKYSAAF</sequence>
<comment type="caution">
    <text evidence="4">The sequence shown here is derived from an EMBL/GenBank/DDBJ whole genome shotgun (WGS) entry which is preliminary data.</text>
</comment>
<dbReference type="SUPFAM" id="SSF53790">
    <property type="entry name" value="Tetrapyrrole methylase"/>
    <property type="match status" value="1"/>
</dbReference>
<gene>
    <name evidence="4" type="ORF">RDB_LOCUS214716</name>
</gene>
<dbReference type="GO" id="GO:0008168">
    <property type="term" value="F:methyltransferase activity"/>
    <property type="evidence" value="ECO:0007669"/>
    <property type="project" value="InterPro"/>
</dbReference>
<organism evidence="4 5">
    <name type="scientific">Rhizoctonia solani</name>
    <dbReference type="NCBI Taxonomy" id="456999"/>
    <lineage>
        <taxon>Eukaryota</taxon>
        <taxon>Fungi</taxon>
        <taxon>Dikarya</taxon>
        <taxon>Basidiomycota</taxon>
        <taxon>Agaricomycotina</taxon>
        <taxon>Agaricomycetes</taxon>
        <taxon>Cantharellales</taxon>
        <taxon>Ceratobasidiaceae</taxon>
        <taxon>Rhizoctonia</taxon>
    </lineage>
</organism>
<dbReference type="InterPro" id="IPR014777">
    <property type="entry name" value="4pyrrole_Mease_sub1"/>
</dbReference>
<dbReference type="Pfam" id="PF00590">
    <property type="entry name" value="TP_methylase"/>
    <property type="match status" value="1"/>
</dbReference>
<evidence type="ECO:0000256" key="2">
    <source>
        <dbReference type="ARBA" id="ARBA00035662"/>
    </source>
</evidence>
<dbReference type="AlphaFoldDB" id="A0A8H3CHA2"/>
<protein>
    <recommendedName>
        <fullName evidence="3">Tetrapyrrole methylase domain-containing protein</fullName>
    </recommendedName>
</protein>
<keyword evidence="1" id="KW-0488">Methylation</keyword>
<accession>A0A8H3CHA2</accession>
<dbReference type="InterPro" id="IPR000878">
    <property type="entry name" value="4pyrrol_Mease"/>
</dbReference>
<dbReference type="EMBL" id="CAJMWW010000674">
    <property type="protein sequence ID" value="CAE6483608.1"/>
    <property type="molecule type" value="Genomic_DNA"/>
</dbReference>